<keyword evidence="1" id="KW-1133">Transmembrane helix</keyword>
<name>A0ABQ0G4U4_9PEZI</name>
<evidence type="ECO:0000313" key="3">
    <source>
        <dbReference type="Proteomes" id="UP001628179"/>
    </source>
</evidence>
<organism evidence="2 3">
    <name type="scientific">Madurella fahalii</name>
    <dbReference type="NCBI Taxonomy" id="1157608"/>
    <lineage>
        <taxon>Eukaryota</taxon>
        <taxon>Fungi</taxon>
        <taxon>Dikarya</taxon>
        <taxon>Ascomycota</taxon>
        <taxon>Pezizomycotina</taxon>
        <taxon>Sordariomycetes</taxon>
        <taxon>Sordariomycetidae</taxon>
        <taxon>Sordariales</taxon>
        <taxon>Sordariales incertae sedis</taxon>
        <taxon>Madurella</taxon>
    </lineage>
</organism>
<feature type="transmembrane region" description="Helical" evidence="1">
    <location>
        <begin position="331"/>
        <end position="351"/>
    </location>
</feature>
<dbReference type="Proteomes" id="UP001628179">
    <property type="component" value="Unassembled WGS sequence"/>
</dbReference>
<dbReference type="EMBL" id="BAAFSV010000002">
    <property type="protein sequence ID" value="GAB1312800.1"/>
    <property type="molecule type" value="Genomic_DNA"/>
</dbReference>
<evidence type="ECO:0000313" key="2">
    <source>
        <dbReference type="EMBL" id="GAB1312800.1"/>
    </source>
</evidence>
<comment type="caution">
    <text evidence="2">The sequence shown here is derived from an EMBL/GenBank/DDBJ whole genome shotgun (WGS) entry which is preliminary data.</text>
</comment>
<protein>
    <submittedName>
        <fullName evidence="2">Uncharacterized protein</fullName>
    </submittedName>
</protein>
<feature type="transmembrane region" description="Helical" evidence="1">
    <location>
        <begin position="121"/>
        <end position="145"/>
    </location>
</feature>
<dbReference type="GeneID" id="98173755"/>
<proteinExistence type="predicted"/>
<keyword evidence="3" id="KW-1185">Reference proteome</keyword>
<reference evidence="2 3" key="1">
    <citation type="submission" date="2024-09" db="EMBL/GenBank/DDBJ databases">
        <title>Itraconazole resistance in Madurella fahalii resulting from another homologue of gene encoding cytochrome P450 14-alpha sterol demethylase (CYP51).</title>
        <authorList>
            <person name="Yoshioka I."/>
            <person name="Fahal A.H."/>
            <person name="Kaneko S."/>
            <person name="Yaguchi T."/>
        </authorList>
    </citation>
    <scope>NUCLEOTIDE SEQUENCE [LARGE SCALE GENOMIC DNA]</scope>
    <source>
        <strain evidence="2 3">IFM 68171</strain>
    </source>
</reference>
<keyword evidence="1" id="KW-0812">Transmembrane</keyword>
<dbReference type="RefSeq" id="XP_070914533.1">
    <property type="nucleotide sequence ID" value="XM_071058432.1"/>
</dbReference>
<accession>A0ABQ0G4U4</accession>
<keyword evidence="1" id="KW-0472">Membrane</keyword>
<feature type="transmembrane region" description="Helical" evidence="1">
    <location>
        <begin position="237"/>
        <end position="256"/>
    </location>
</feature>
<feature type="transmembrane region" description="Helical" evidence="1">
    <location>
        <begin position="371"/>
        <end position="392"/>
    </location>
</feature>
<gene>
    <name evidence="2" type="ORF">MFIFM68171_03010</name>
</gene>
<feature type="transmembrane region" description="Helical" evidence="1">
    <location>
        <begin position="292"/>
        <end position="310"/>
    </location>
</feature>
<feature type="transmembrane region" description="Helical" evidence="1">
    <location>
        <begin position="205"/>
        <end position="225"/>
    </location>
</feature>
<sequence length="415" mass="45371">MDLSLPSDPRWPTDSGDSASCKLAGEFFATWMSSAEQVEAETYRGPGLAVTAEYLRILFGVDERAFSNGALLQWFADTEREAGIAGDVAYQQFYEAVIAPAVNFCGASVCRSLGWTGNSDLAGIGVFSSYYIEAILVTLYLVVLLARRFRIWKGTSGLSRLIMMPFLATVGDLVQSVFIFAIAIICASLNSILRAIEDDYSVTTYEVVTAVLVTVFAVCPATLLYSVGGDSKGPKPLLRGVLFAVWVLMLAVVNLGRTTDPSREAFQSGTIGHPFELYCQVIGDGPLEAVRIFAVVSAGLGALWILYILYRKCRTSDPDAAKDKKDITISQVIISILACLVMWFFLGLFTAMRARIIEVAGDSDSSNEWGFGQVVALATWAPVILNFCYIMFMGIKKGYGCKLPDEYEVRRTTEK</sequence>
<feature type="transmembrane region" description="Helical" evidence="1">
    <location>
        <begin position="166"/>
        <end position="193"/>
    </location>
</feature>
<evidence type="ECO:0000256" key="1">
    <source>
        <dbReference type="SAM" id="Phobius"/>
    </source>
</evidence>